<comment type="caution">
    <text evidence="1">The sequence shown here is derived from an EMBL/GenBank/DDBJ whole genome shotgun (WGS) entry which is preliminary data.</text>
</comment>
<reference evidence="2" key="1">
    <citation type="journal article" date="2023" name="G3 (Bethesda)">
        <title>Genome assembly and association tests identify interacting loci associated with vigor, precocity, and sex in interspecific pistachio rootstocks.</title>
        <authorList>
            <person name="Palmer W."/>
            <person name="Jacygrad E."/>
            <person name="Sagayaradj S."/>
            <person name="Cavanaugh K."/>
            <person name="Han R."/>
            <person name="Bertier L."/>
            <person name="Beede B."/>
            <person name="Kafkas S."/>
            <person name="Golino D."/>
            <person name="Preece J."/>
            <person name="Michelmore R."/>
        </authorList>
    </citation>
    <scope>NUCLEOTIDE SEQUENCE [LARGE SCALE GENOMIC DNA]</scope>
</reference>
<organism evidence="1 2">
    <name type="scientific">Pistacia atlantica</name>
    <dbReference type="NCBI Taxonomy" id="434234"/>
    <lineage>
        <taxon>Eukaryota</taxon>
        <taxon>Viridiplantae</taxon>
        <taxon>Streptophyta</taxon>
        <taxon>Embryophyta</taxon>
        <taxon>Tracheophyta</taxon>
        <taxon>Spermatophyta</taxon>
        <taxon>Magnoliopsida</taxon>
        <taxon>eudicotyledons</taxon>
        <taxon>Gunneridae</taxon>
        <taxon>Pentapetalae</taxon>
        <taxon>rosids</taxon>
        <taxon>malvids</taxon>
        <taxon>Sapindales</taxon>
        <taxon>Anacardiaceae</taxon>
        <taxon>Pistacia</taxon>
    </lineage>
</organism>
<sequence length="109" mass="12016">MSALTATARQAANLVRLSSAKSASASQAASVIHRRGLAGGGDHHGPPKLNFWEDPLSPSKWKEEHFVIVSLAGWGLIFYGGYNRRLERHLTRLLAVPEYRWSKSGCFVL</sequence>
<proteinExistence type="predicted"/>
<evidence type="ECO:0000313" key="2">
    <source>
        <dbReference type="Proteomes" id="UP001164250"/>
    </source>
</evidence>
<gene>
    <name evidence="1" type="ORF">Patl1_04553</name>
</gene>
<evidence type="ECO:0000313" key="1">
    <source>
        <dbReference type="EMBL" id="KAJ0103070.1"/>
    </source>
</evidence>
<dbReference type="Proteomes" id="UP001164250">
    <property type="component" value="Chromosome 3"/>
</dbReference>
<accession>A0ACC1BVH3</accession>
<keyword evidence="2" id="KW-1185">Reference proteome</keyword>
<protein>
    <submittedName>
        <fullName evidence="1">Uncharacterized protein</fullName>
    </submittedName>
</protein>
<dbReference type="EMBL" id="CM047899">
    <property type="protein sequence ID" value="KAJ0103070.1"/>
    <property type="molecule type" value="Genomic_DNA"/>
</dbReference>
<name>A0ACC1BVH3_9ROSI</name>